<keyword evidence="3" id="KW-1185">Reference proteome</keyword>
<dbReference type="EMBL" id="CAJPDR010000129">
    <property type="protein sequence ID" value="CAF9919844.1"/>
    <property type="molecule type" value="Genomic_DNA"/>
</dbReference>
<accession>A0A8H3FA54</accession>
<dbReference type="Proteomes" id="UP000664203">
    <property type="component" value="Unassembled WGS sequence"/>
</dbReference>
<feature type="region of interest" description="Disordered" evidence="1">
    <location>
        <begin position="214"/>
        <end position="252"/>
    </location>
</feature>
<protein>
    <submittedName>
        <fullName evidence="2">Uncharacterized protein</fullName>
    </submittedName>
</protein>
<feature type="compositionally biased region" description="Basic and acidic residues" evidence="1">
    <location>
        <begin position="147"/>
        <end position="160"/>
    </location>
</feature>
<evidence type="ECO:0000313" key="2">
    <source>
        <dbReference type="EMBL" id="CAF9919844.1"/>
    </source>
</evidence>
<sequence>MDKCDFIQCIQVARKNAATEKNIQHAWQKSGLFPINPQVVFDKLRLQIPEPRPNTPPPDMTVTASNGDSISVAFTPANMQQVNQLVQQIKAGNPDPTLPEKLGKACNAALANNILLKSTNNDLVKIDERKKQRADRGQAHSGQAHLLNKETVDKRQQHEADKQFEKQVKSMCHLGPSLFAETKTRSPVKKKTSPVKKKITTLSLLNSKIPLILPLPGLSPSKQQSQRGDRDGRGGRGTARGGKRGGKTATVI</sequence>
<name>A0A8H3FA54_9LECA</name>
<dbReference type="OrthoDB" id="4949264at2759"/>
<dbReference type="AlphaFoldDB" id="A0A8H3FA54"/>
<evidence type="ECO:0000313" key="3">
    <source>
        <dbReference type="Proteomes" id="UP000664203"/>
    </source>
</evidence>
<comment type="caution">
    <text evidence="2">The sequence shown here is derived from an EMBL/GenBank/DDBJ whole genome shotgun (WGS) entry which is preliminary data.</text>
</comment>
<feature type="compositionally biased region" description="Basic and acidic residues" evidence="1">
    <location>
        <begin position="129"/>
        <end position="138"/>
    </location>
</feature>
<proteinExistence type="predicted"/>
<gene>
    <name evidence="2" type="ORF">ALECFALPRED_001318</name>
</gene>
<evidence type="ECO:0000256" key="1">
    <source>
        <dbReference type="SAM" id="MobiDB-lite"/>
    </source>
</evidence>
<reference evidence="2" key="1">
    <citation type="submission" date="2021-03" db="EMBL/GenBank/DDBJ databases">
        <authorList>
            <person name="Tagirdzhanova G."/>
        </authorList>
    </citation>
    <scope>NUCLEOTIDE SEQUENCE</scope>
</reference>
<organism evidence="2 3">
    <name type="scientific">Alectoria fallacina</name>
    <dbReference type="NCBI Taxonomy" id="1903189"/>
    <lineage>
        <taxon>Eukaryota</taxon>
        <taxon>Fungi</taxon>
        <taxon>Dikarya</taxon>
        <taxon>Ascomycota</taxon>
        <taxon>Pezizomycotina</taxon>
        <taxon>Lecanoromycetes</taxon>
        <taxon>OSLEUM clade</taxon>
        <taxon>Lecanoromycetidae</taxon>
        <taxon>Lecanorales</taxon>
        <taxon>Lecanorineae</taxon>
        <taxon>Parmeliaceae</taxon>
        <taxon>Alectoria</taxon>
    </lineage>
</organism>
<feature type="region of interest" description="Disordered" evidence="1">
    <location>
        <begin position="129"/>
        <end position="160"/>
    </location>
</feature>